<dbReference type="InterPro" id="IPR013083">
    <property type="entry name" value="Znf_RING/FYVE/PHD"/>
</dbReference>
<feature type="region of interest" description="Disordered" evidence="9">
    <location>
        <begin position="179"/>
        <end position="215"/>
    </location>
</feature>
<dbReference type="InterPro" id="IPR000305">
    <property type="entry name" value="GIY-YIG_endonuc"/>
</dbReference>
<comment type="subcellular location">
    <subcellularLocation>
        <location evidence="8">Nucleus</location>
    </subcellularLocation>
</comment>
<dbReference type="Gene3D" id="3.30.40.10">
    <property type="entry name" value="Zinc/RING finger domain, C3HC4 (zinc finger)"/>
    <property type="match status" value="1"/>
</dbReference>
<evidence type="ECO:0000256" key="6">
    <source>
        <dbReference type="ARBA" id="ARBA00023204"/>
    </source>
</evidence>
<comment type="similarity">
    <text evidence="8">Belongs to the SLX1 family.</text>
</comment>
<comment type="cofactor">
    <cofactor evidence="8">
        <name>a divalent metal cation</name>
        <dbReference type="ChEBI" id="CHEBI:60240"/>
    </cofactor>
</comment>
<evidence type="ECO:0000313" key="12">
    <source>
        <dbReference type="Proteomes" id="UP001430848"/>
    </source>
</evidence>
<feature type="domain" description="GIY-YIG" evidence="10">
    <location>
        <begin position="10"/>
        <end position="92"/>
    </location>
</feature>
<dbReference type="PANTHER" id="PTHR20208">
    <property type="entry name" value="STRUCTURE-SPECIFIC ENDONUCLEASE SUBUNIT SLX1"/>
    <property type="match status" value="1"/>
</dbReference>
<dbReference type="CDD" id="cd10455">
    <property type="entry name" value="GIY-YIG_SLX1"/>
    <property type="match status" value="1"/>
</dbReference>
<evidence type="ECO:0000259" key="10">
    <source>
        <dbReference type="PROSITE" id="PS50164"/>
    </source>
</evidence>
<evidence type="ECO:0000256" key="3">
    <source>
        <dbReference type="ARBA" id="ARBA00022763"/>
    </source>
</evidence>
<dbReference type="Gene3D" id="3.40.1440.10">
    <property type="entry name" value="GIY-YIG endonuclease"/>
    <property type="match status" value="1"/>
</dbReference>
<evidence type="ECO:0000256" key="9">
    <source>
        <dbReference type="SAM" id="MobiDB-lite"/>
    </source>
</evidence>
<evidence type="ECO:0000256" key="8">
    <source>
        <dbReference type="HAMAP-Rule" id="MF_03100"/>
    </source>
</evidence>
<dbReference type="InterPro" id="IPR027520">
    <property type="entry name" value="Slx1"/>
</dbReference>
<feature type="compositionally biased region" description="Basic residues" evidence="9">
    <location>
        <begin position="340"/>
        <end position="352"/>
    </location>
</feature>
<dbReference type="InterPro" id="IPR035901">
    <property type="entry name" value="GIY-YIG_endonuc_sf"/>
</dbReference>
<evidence type="ECO:0000256" key="1">
    <source>
        <dbReference type="ARBA" id="ARBA00022722"/>
    </source>
</evidence>
<keyword evidence="12" id="KW-1185">Reference proteome</keyword>
<proteinExistence type="inferred from homology"/>
<feature type="compositionally biased region" description="Basic and acidic residues" evidence="9">
    <location>
        <begin position="180"/>
        <end position="194"/>
    </location>
</feature>
<sequence>MTAQSKPIPALYVVYILRSTVRHASLYIGSTPHPPRRLNQHNGKAKGGAARTSRDSLRPWEMVGVVSGFPSMVGALKFEWALNNPHLSLHISPEDRLTVSTQRKRNGRPRRPAHTISSVLSNLHLLLRVPSFARWPLTLRLFDREVHARWAGYLAGAGVEPLRETLEVVTDFKPAAAVEAEARRKEAERRRVVEDPDEDEEGREDEEEPEGPKWGVHALPVDYAPLAPYLEKGQNVTTFEREGNCVVCLQNLEHDKGLYAICSNGECEGVGHMDCWSRHLLHQKGEDDGTVLPVEGRCPKCDGVVRWGDMMRELTLRVRGRKEVEKVLKRSRRAAGVAKPKAKGKAKAKSDA</sequence>
<keyword evidence="7 8" id="KW-0539">Nucleus</keyword>
<evidence type="ECO:0000313" key="11">
    <source>
        <dbReference type="EMBL" id="KAK7727949.1"/>
    </source>
</evidence>
<dbReference type="PROSITE" id="PS50164">
    <property type="entry name" value="GIY_YIG"/>
    <property type="match status" value="1"/>
</dbReference>
<name>A0ABR1P6V8_DIAER</name>
<dbReference type="Pfam" id="PF21202">
    <property type="entry name" value="SLX1_C"/>
    <property type="match status" value="1"/>
</dbReference>
<gene>
    <name evidence="11" type="primary">SLX1</name>
    <name evidence="11" type="ORF">SLS63_006800</name>
</gene>
<dbReference type="Proteomes" id="UP001430848">
    <property type="component" value="Unassembled WGS sequence"/>
</dbReference>
<comment type="caution">
    <text evidence="11">The sequence shown here is derived from an EMBL/GenBank/DDBJ whole genome shotgun (WGS) entry which is preliminary data.</text>
</comment>
<dbReference type="InterPro" id="IPR050381">
    <property type="entry name" value="SLX1_endonuclease"/>
</dbReference>
<dbReference type="HAMAP" id="MF_03100">
    <property type="entry name" value="Endonuc_su_Slx1"/>
    <property type="match status" value="1"/>
</dbReference>
<evidence type="ECO:0000256" key="5">
    <source>
        <dbReference type="ARBA" id="ARBA00023172"/>
    </source>
</evidence>
<feature type="region of interest" description="Disordered" evidence="9">
    <location>
        <begin position="329"/>
        <end position="352"/>
    </location>
</feature>
<comment type="function">
    <text evidence="8">Catalytic subunit of the SLX1-SLX4 structure-specific endonuclease that resolves DNA secondary structures generated during DNA repair and recombination. Has endonuclease activity towards branched DNA substrates, introducing single-strand cuts in duplex DNA close to junctions with ss-DNA.</text>
</comment>
<dbReference type="EMBL" id="JAKNSF020000035">
    <property type="protein sequence ID" value="KAK7727949.1"/>
    <property type="molecule type" value="Genomic_DNA"/>
</dbReference>
<protein>
    <submittedName>
        <fullName evidence="11">Slx4p interacting protein</fullName>
    </submittedName>
</protein>
<keyword evidence="1 8" id="KW-0540">Nuclease</keyword>
<keyword evidence="3 8" id="KW-0227">DNA damage</keyword>
<keyword evidence="6 8" id="KW-0234">DNA repair</keyword>
<accession>A0ABR1P6V8</accession>
<feature type="compositionally biased region" description="Acidic residues" evidence="9">
    <location>
        <begin position="195"/>
        <end position="209"/>
    </location>
</feature>
<evidence type="ECO:0000256" key="4">
    <source>
        <dbReference type="ARBA" id="ARBA00022801"/>
    </source>
</evidence>
<organism evidence="11 12">
    <name type="scientific">Diaporthe eres</name>
    <name type="common">Phomopsis oblonga</name>
    <dbReference type="NCBI Taxonomy" id="83184"/>
    <lineage>
        <taxon>Eukaryota</taxon>
        <taxon>Fungi</taxon>
        <taxon>Dikarya</taxon>
        <taxon>Ascomycota</taxon>
        <taxon>Pezizomycotina</taxon>
        <taxon>Sordariomycetes</taxon>
        <taxon>Sordariomycetidae</taxon>
        <taxon>Diaporthales</taxon>
        <taxon>Diaporthaceae</taxon>
        <taxon>Diaporthe</taxon>
        <taxon>Diaporthe eres species complex</taxon>
    </lineage>
</organism>
<evidence type="ECO:0000256" key="2">
    <source>
        <dbReference type="ARBA" id="ARBA00022759"/>
    </source>
</evidence>
<feature type="region of interest" description="Disordered" evidence="9">
    <location>
        <begin position="29"/>
        <end position="53"/>
    </location>
</feature>
<dbReference type="PANTHER" id="PTHR20208:SF10">
    <property type="entry name" value="STRUCTURE-SPECIFIC ENDONUCLEASE SUBUNIT SLX1"/>
    <property type="match status" value="1"/>
</dbReference>
<keyword evidence="2 8" id="KW-0255">Endonuclease</keyword>
<evidence type="ECO:0000256" key="7">
    <source>
        <dbReference type="ARBA" id="ARBA00023242"/>
    </source>
</evidence>
<comment type="subunit">
    <text evidence="8">Forms a heterodimer with SLX4.</text>
</comment>
<dbReference type="InterPro" id="IPR048749">
    <property type="entry name" value="SLX1_C"/>
</dbReference>
<keyword evidence="4 8" id="KW-0378">Hydrolase</keyword>
<dbReference type="Pfam" id="PF01541">
    <property type="entry name" value="GIY-YIG"/>
    <property type="match status" value="1"/>
</dbReference>
<reference evidence="11 12" key="1">
    <citation type="submission" date="2024-02" db="EMBL/GenBank/DDBJ databases">
        <title>De novo assembly and annotation of 12 fungi associated with fruit tree decline syndrome in Ontario, Canada.</title>
        <authorList>
            <person name="Sulman M."/>
            <person name="Ellouze W."/>
            <person name="Ilyukhin E."/>
        </authorList>
    </citation>
    <scope>NUCLEOTIDE SEQUENCE [LARGE SCALE GENOMIC DNA]</scope>
    <source>
        <strain evidence="11 12">M169</strain>
    </source>
</reference>
<comment type="caution">
    <text evidence="8">Lacks conserved residue(s) required for the propagation of feature annotation.</text>
</comment>
<keyword evidence="5 8" id="KW-0233">DNA recombination</keyword>